<dbReference type="AlphaFoldDB" id="A0A517PFZ9"/>
<organism evidence="4 5">
    <name type="scientific">Gimesia chilikensis</name>
    <dbReference type="NCBI Taxonomy" id="2605989"/>
    <lineage>
        <taxon>Bacteria</taxon>
        <taxon>Pseudomonadati</taxon>
        <taxon>Planctomycetota</taxon>
        <taxon>Planctomycetia</taxon>
        <taxon>Planctomycetales</taxon>
        <taxon>Planctomycetaceae</taxon>
        <taxon>Gimesia</taxon>
    </lineage>
</organism>
<dbReference type="InterPro" id="IPR052173">
    <property type="entry name" value="Beta-lactam_resp_regulator"/>
</dbReference>
<name>A0A517PFZ9_9PLAN</name>
<dbReference type="GO" id="GO:0016702">
    <property type="term" value="F:oxidoreductase activity, acting on single donors with incorporation of molecular oxygen, incorporation of two atoms of oxygen"/>
    <property type="evidence" value="ECO:0007669"/>
    <property type="project" value="InterPro"/>
</dbReference>
<feature type="transmembrane region" description="Helical" evidence="2">
    <location>
        <begin position="168"/>
        <end position="189"/>
    </location>
</feature>
<proteinExistence type="predicted"/>
<reference evidence="4 5" key="1">
    <citation type="submission" date="2019-02" db="EMBL/GenBank/DDBJ databases">
        <title>Deep-cultivation of Planctomycetes and their phenomic and genomic characterization uncovers novel biology.</title>
        <authorList>
            <person name="Wiegand S."/>
            <person name="Jogler M."/>
            <person name="Boedeker C."/>
            <person name="Pinto D."/>
            <person name="Vollmers J."/>
            <person name="Rivas-Marin E."/>
            <person name="Kohn T."/>
            <person name="Peeters S.H."/>
            <person name="Heuer A."/>
            <person name="Rast P."/>
            <person name="Oberbeckmann S."/>
            <person name="Bunk B."/>
            <person name="Jeske O."/>
            <person name="Meyerdierks A."/>
            <person name="Storesund J.E."/>
            <person name="Kallscheuer N."/>
            <person name="Luecker S."/>
            <person name="Lage O.M."/>
            <person name="Pohl T."/>
            <person name="Merkel B.J."/>
            <person name="Hornburger P."/>
            <person name="Mueller R.-W."/>
            <person name="Bruemmer F."/>
            <person name="Labrenz M."/>
            <person name="Spormann A.M."/>
            <person name="Op den Camp H."/>
            <person name="Overmann J."/>
            <person name="Amann R."/>
            <person name="Jetten M.S.M."/>
            <person name="Mascher T."/>
            <person name="Medema M.H."/>
            <person name="Devos D.P."/>
            <person name="Kaster A.-K."/>
            <person name="Ovreas L."/>
            <person name="Rohde M."/>
            <person name="Galperin M.Y."/>
            <person name="Jogler C."/>
        </authorList>
    </citation>
    <scope>NUCLEOTIDE SEQUENCE [LARGE SCALE GENOMIC DNA]</scope>
    <source>
        <strain evidence="4 5">HG66A1</strain>
    </source>
</reference>
<dbReference type="InterPro" id="IPR015889">
    <property type="entry name" value="Intradiol_dOase_core"/>
</dbReference>
<protein>
    <submittedName>
        <fullName evidence="4">Regulatory protein BlaR1</fullName>
    </submittedName>
</protein>
<feature type="transmembrane region" description="Helical" evidence="2">
    <location>
        <begin position="383"/>
        <end position="404"/>
    </location>
</feature>
<dbReference type="PANTHER" id="PTHR34978">
    <property type="entry name" value="POSSIBLE SENSOR-TRANSDUCER PROTEIN BLAR"/>
    <property type="match status" value="1"/>
</dbReference>
<evidence type="ECO:0000313" key="4">
    <source>
        <dbReference type="EMBL" id="QDT18289.1"/>
    </source>
</evidence>
<evidence type="ECO:0000313" key="5">
    <source>
        <dbReference type="Proteomes" id="UP000320421"/>
    </source>
</evidence>
<dbReference type="Gene3D" id="2.60.130.10">
    <property type="entry name" value="Aromatic compound dioxygenase"/>
    <property type="match status" value="1"/>
</dbReference>
<feature type="region of interest" description="Disordered" evidence="1">
    <location>
        <begin position="111"/>
        <end position="149"/>
    </location>
</feature>
<keyword evidence="2" id="KW-0472">Membrane</keyword>
<dbReference type="OrthoDB" id="256352at2"/>
<dbReference type="PANTHER" id="PTHR34978:SF3">
    <property type="entry name" value="SLR0241 PROTEIN"/>
    <property type="match status" value="1"/>
</dbReference>
<feature type="transmembrane region" description="Helical" evidence="2">
    <location>
        <begin position="20"/>
        <end position="39"/>
    </location>
</feature>
<dbReference type="Pfam" id="PF05569">
    <property type="entry name" value="Peptidase_M56"/>
    <property type="match status" value="1"/>
</dbReference>
<accession>A0A517PFZ9</accession>
<dbReference type="CDD" id="cd07341">
    <property type="entry name" value="M56_BlaR1_MecR1_like"/>
    <property type="match status" value="1"/>
</dbReference>
<dbReference type="InterPro" id="IPR008969">
    <property type="entry name" value="CarboxyPept-like_regulatory"/>
</dbReference>
<gene>
    <name evidence="4" type="primary">blaR1_1</name>
    <name evidence="4" type="ORF">HG66A1_00480</name>
</gene>
<dbReference type="InterPro" id="IPR008756">
    <property type="entry name" value="Peptidase_M56"/>
</dbReference>
<dbReference type="SUPFAM" id="SSF49464">
    <property type="entry name" value="Carboxypeptidase regulatory domain-like"/>
    <property type="match status" value="2"/>
</dbReference>
<evidence type="ECO:0000256" key="2">
    <source>
        <dbReference type="SAM" id="Phobius"/>
    </source>
</evidence>
<keyword evidence="2" id="KW-1133">Transmembrane helix</keyword>
<dbReference type="GO" id="GO:0005506">
    <property type="term" value="F:iron ion binding"/>
    <property type="evidence" value="ECO:0007669"/>
    <property type="project" value="InterPro"/>
</dbReference>
<dbReference type="Gene3D" id="2.60.40.1120">
    <property type="entry name" value="Carboxypeptidase-like, regulatory domain"/>
    <property type="match status" value="1"/>
</dbReference>
<dbReference type="EMBL" id="CP036266">
    <property type="protein sequence ID" value="QDT18289.1"/>
    <property type="molecule type" value="Genomic_DNA"/>
</dbReference>
<evidence type="ECO:0000259" key="3">
    <source>
        <dbReference type="Pfam" id="PF05569"/>
    </source>
</evidence>
<feature type="transmembrane region" description="Helical" evidence="2">
    <location>
        <begin position="46"/>
        <end position="68"/>
    </location>
</feature>
<feature type="domain" description="Peptidase M56" evidence="3">
    <location>
        <begin position="169"/>
        <end position="363"/>
    </location>
</feature>
<keyword evidence="2" id="KW-0812">Transmembrane</keyword>
<sequence>MAAWALWNPGDQLLTGGTSVLLQITLVTGVTLLLTSFVRRIPTIRYGLLCAGLFLILLSPVVTLVMQFTGKSMLKISLQNESTLLDHKSVSTGSFDQTGEAEPLERQIIADPQTFSPPPDIADQRPKEPKAANSEAALRSPVAPPTAQNTLTAVPADQPAWSTWMDNLMHTVMPGLFFIWLSGSILLLLRLIRGWSRLAAILRTAQPNTDPQLAAAFARAAEEFPHSRLPTLLVSERLTGPVSTGLLRSWVVFPEQAVRQLSAEQLREILIHEMAHCVRRDQFILLIQNLAAVFFWLHPFVRILNRQLAQAREEICDNYVLTTTDATSYSRTLLSLARTIQSGPLLPGAIGLFTAQWKLEHRVAGLLDPNRNRQLQLSAKSRLFLAVLALLLTFVIAGGTVAVAQHKPDSSDTDKETSPRAETQSQTFTIHGTITDHDGKPAAGARVEVFRTKAENKAQSERVLLKECKTDSAGHYDVTLPEDKVKGDSLIYVIARNERSGMMSNKIKLRDARITLDLQIPVPFNNLIHFVDPTGQPIPNLPVQEMNYTILSFSGPPGPVPLNQRVKGPQNAPAPTSDKIISVRTYKTDDQGVMRLSFFDLRHGVTLKIPGTDQYAPQWIRLNSGLPEERSENDGTYRDTIKNLKQGEDATIVVAPAKIFSGRVLLGDSGKPSANTRIKIWSSQQEQLGSLVYIEGKTDAAGRFRLNPYPGVRFGIIAYPPPGTPYLTREVKDLRWNAETPEKPLEVRLDKVVLAEGTVVDAQTGQPLKGASVQYEPEGANNKRNTDEIITGWQGIQKTDATGKFSIPVLPGPGTLLVHATSPKYILQETDSSTLYRSKPGGMRIYAHAFQKIDPVTDQRLEPMKIELHPGETVTGTLVDEQGKPIKEALMISRLKILPTSPSWRGWPDEVHDGIFKLQGLRTDVEYPVYFLDPQRKLGVAATISTRNKAPRIVLKPCGSASVRYLDPEGHPIVGKSLGSLYLIATPGTPRYDFQAASRGEQWADETLVSNLDRVNYQLMDSLITNAEGKIDFPALIPGATYRFRKIVDGHPIVVDRFMVQPGEAHDIGAVKIKLDE</sequence>
<evidence type="ECO:0000256" key="1">
    <source>
        <dbReference type="SAM" id="MobiDB-lite"/>
    </source>
</evidence>
<keyword evidence="5" id="KW-1185">Reference proteome</keyword>
<feature type="region of interest" description="Disordered" evidence="1">
    <location>
        <begin position="405"/>
        <end position="425"/>
    </location>
</feature>
<dbReference type="Proteomes" id="UP000320421">
    <property type="component" value="Chromosome"/>
</dbReference>
<dbReference type="RefSeq" id="WP_145179682.1">
    <property type="nucleotide sequence ID" value="NZ_CP036266.1"/>
</dbReference>
<feature type="compositionally biased region" description="Basic and acidic residues" evidence="1">
    <location>
        <begin position="406"/>
        <end position="419"/>
    </location>
</feature>